<dbReference type="Pfam" id="PF00226">
    <property type="entry name" value="DnaJ"/>
    <property type="match status" value="1"/>
</dbReference>
<protein>
    <submittedName>
        <fullName evidence="4">DnaJ domain-containing protein</fullName>
    </submittedName>
</protein>
<dbReference type="PRINTS" id="PR00625">
    <property type="entry name" value="JDOMAIN"/>
</dbReference>
<keyword evidence="5" id="KW-1185">Reference proteome</keyword>
<evidence type="ECO:0000259" key="3">
    <source>
        <dbReference type="PROSITE" id="PS50076"/>
    </source>
</evidence>
<dbReference type="InterPro" id="IPR001623">
    <property type="entry name" value="DnaJ_domain"/>
</dbReference>
<dbReference type="SUPFAM" id="SSF46565">
    <property type="entry name" value="Chaperone J-domain"/>
    <property type="match status" value="1"/>
</dbReference>
<evidence type="ECO:0000313" key="5">
    <source>
        <dbReference type="Proteomes" id="UP001139721"/>
    </source>
</evidence>
<dbReference type="RefSeq" id="WP_250424305.1">
    <property type="nucleotide sequence ID" value="NZ_JAJKBJ010000028.1"/>
</dbReference>
<dbReference type="Proteomes" id="UP001139721">
    <property type="component" value="Unassembled WGS sequence"/>
</dbReference>
<gene>
    <name evidence="4" type="ORF">LOX96_15590</name>
</gene>
<accession>A0A9X2D300</accession>
<dbReference type="EMBL" id="JAJKBJ010000028">
    <property type="protein sequence ID" value="MCL9685526.1"/>
    <property type="molecule type" value="Genomic_DNA"/>
</dbReference>
<dbReference type="CDD" id="cd06257">
    <property type="entry name" value="DnaJ"/>
    <property type="match status" value="1"/>
</dbReference>
<dbReference type="InterPro" id="IPR018253">
    <property type="entry name" value="DnaJ_domain_CS"/>
</dbReference>
<dbReference type="PROSITE" id="PS50076">
    <property type="entry name" value="DNAJ_2"/>
    <property type="match status" value="1"/>
</dbReference>
<sequence>MADYYEQLGLTQDATEEEIKKAYRRLVLVTHPDRVPGKEEEFRRIQEAYDTLSDPEQRRNYDAGLNSLDNCLGHIERLARQGLRFHLVESPELYDHYAYINALFNWSGKEALVGGQDISEQHDTFWEMLNYVDYRLCRIEERLKVMYRRNPSEEVKARLRFIDLHLTKICTVVPVILGCDKRKRLYDLAMGFDQSAEMLEIECLIGGNEVLIQYIEKQATINIAKGFLP</sequence>
<name>A0A9X2D300_9GAMM</name>
<organism evidence="4 5">
    <name type="scientific">Legionella maioricensis</name>
    <dbReference type="NCBI Taxonomy" id="2896528"/>
    <lineage>
        <taxon>Bacteria</taxon>
        <taxon>Pseudomonadati</taxon>
        <taxon>Pseudomonadota</taxon>
        <taxon>Gammaproteobacteria</taxon>
        <taxon>Legionellales</taxon>
        <taxon>Legionellaceae</taxon>
        <taxon>Legionella</taxon>
    </lineage>
</organism>
<dbReference type="InterPro" id="IPR036869">
    <property type="entry name" value="J_dom_sf"/>
</dbReference>
<keyword evidence="1" id="KW-0963">Cytoplasm</keyword>
<evidence type="ECO:0000256" key="1">
    <source>
        <dbReference type="ARBA" id="ARBA00022490"/>
    </source>
</evidence>
<dbReference type="Gene3D" id="1.10.287.110">
    <property type="entry name" value="DnaJ domain"/>
    <property type="match status" value="1"/>
</dbReference>
<dbReference type="InterPro" id="IPR050817">
    <property type="entry name" value="DjlA_DnaK_co-chaperone"/>
</dbReference>
<evidence type="ECO:0000313" key="4">
    <source>
        <dbReference type="EMBL" id="MCL9685526.1"/>
    </source>
</evidence>
<evidence type="ECO:0000256" key="2">
    <source>
        <dbReference type="ARBA" id="ARBA00023186"/>
    </source>
</evidence>
<comment type="caution">
    <text evidence="4">The sequence shown here is derived from an EMBL/GenBank/DDBJ whole genome shotgun (WGS) entry which is preliminary data.</text>
</comment>
<proteinExistence type="predicted"/>
<dbReference type="PANTHER" id="PTHR24074">
    <property type="entry name" value="CO-CHAPERONE PROTEIN DJLA"/>
    <property type="match status" value="1"/>
</dbReference>
<keyword evidence="2" id="KW-0143">Chaperone</keyword>
<dbReference type="PROSITE" id="PS00636">
    <property type="entry name" value="DNAJ_1"/>
    <property type="match status" value="1"/>
</dbReference>
<dbReference type="AlphaFoldDB" id="A0A9X2D300"/>
<dbReference type="SMART" id="SM00271">
    <property type="entry name" value="DnaJ"/>
    <property type="match status" value="1"/>
</dbReference>
<feature type="domain" description="J" evidence="3">
    <location>
        <begin position="3"/>
        <end position="65"/>
    </location>
</feature>
<reference evidence="4" key="1">
    <citation type="submission" date="2021-11" db="EMBL/GenBank/DDBJ databases">
        <title>Legionella maioricencis sp. nov., a new species isolated from hot water samples in Mallorca.</title>
        <authorList>
            <person name="Crespi S."/>
            <person name="Drasar V."/>
            <person name="Salva-Serra F."/>
            <person name="Jaen-Luchoro D."/>
            <person name="Pineiro-Iglesias B."/>
            <person name="Aliaga F."/>
            <person name="Fernandez-Juarez V."/>
            <person name="Coll G."/>
            <person name="Moore E.R.B."/>
            <person name="Bennasar-Figueras A."/>
        </authorList>
    </citation>
    <scope>NUCLEOTIDE SEQUENCE</scope>
    <source>
        <strain evidence="4">HCPI-6</strain>
    </source>
</reference>